<dbReference type="OrthoDB" id="10045676at2759"/>
<feature type="compositionally biased region" description="Basic and acidic residues" evidence="7">
    <location>
        <begin position="92"/>
        <end position="107"/>
    </location>
</feature>
<keyword evidence="4" id="KW-0175">Coiled coil</keyword>
<proteinExistence type="inferred from homology"/>
<dbReference type="FunFam" id="1.20.5.500:FF:000007">
    <property type="entry name" value="ATPase inhibitor, putative"/>
    <property type="match status" value="1"/>
</dbReference>
<dbReference type="PANTHER" id="PTHR48417:SF1">
    <property type="entry name" value="ATP SYNTHASE F1 SUBUNIT EPSILON"/>
    <property type="match status" value="1"/>
</dbReference>
<evidence type="ECO:0000256" key="4">
    <source>
        <dbReference type="ARBA" id="ARBA00023054"/>
    </source>
</evidence>
<evidence type="ECO:0000256" key="7">
    <source>
        <dbReference type="SAM" id="MobiDB-lite"/>
    </source>
</evidence>
<reference evidence="8 9" key="1">
    <citation type="journal article" date="2017" name="Nat. Ecol. Evol.">
        <title>Scallop genome provides insights into evolution of bilaterian karyotype and development.</title>
        <authorList>
            <person name="Wang S."/>
            <person name="Zhang J."/>
            <person name="Jiao W."/>
            <person name="Li J."/>
            <person name="Xun X."/>
            <person name="Sun Y."/>
            <person name="Guo X."/>
            <person name="Huan P."/>
            <person name="Dong B."/>
            <person name="Zhang L."/>
            <person name="Hu X."/>
            <person name="Sun X."/>
            <person name="Wang J."/>
            <person name="Zhao C."/>
            <person name="Wang Y."/>
            <person name="Wang D."/>
            <person name="Huang X."/>
            <person name="Wang R."/>
            <person name="Lv J."/>
            <person name="Li Y."/>
            <person name="Zhang Z."/>
            <person name="Liu B."/>
            <person name="Lu W."/>
            <person name="Hui Y."/>
            <person name="Liang J."/>
            <person name="Zhou Z."/>
            <person name="Hou R."/>
            <person name="Li X."/>
            <person name="Liu Y."/>
            <person name="Li H."/>
            <person name="Ning X."/>
            <person name="Lin Y."/>
            <person name="Zhao L."/>
            <person name="Xing Q."/>
            <person name="Dou J."/>
            <person name="Li Y."/>
            <person name="Mao J."/>
            <person name="Guo H."/>
            <person name="Dou H."/>
            <person name="Li T."/>
            <person name="Mu C."/>
            <person name="Jiang W."/>
            <person name="Fu Q."/>
            <person name="Fu X."/>
            <person name="Miao Y."/>
            <person name="Liu J."/>
            <person name="Yu Q."/>
            <person name="Li R."/>
            <person name="Liao H."/>
            <person name="Li X."/>
            <person name="Kong Y."/>
            <person name="Jiang Z."/>
            <person name="Chourrout D."/>
            <person name="Li R."/>
            <person name="Bao Z."/>
        </authorList>
    </citation>
    <scope>NUCLEOTIDE SEQUENCE [LARGE SCALE GENOMIC DNA]</scope>
    <source>
        <strain evidence="8 9">PY_sf001</strain>
    </source>
</reference>
<evidence type="ECO:0000256" key="5">
    <source>
        <dbReference type="ARBA" id="ARBA00023128"/>
    </source>
</evidence>
<name>A0A210QZS1_MIZYE</name>
<feature type="region of interest" description="Disordered" evidence="7">
    <location>
        <begin position="46"/>
        <end position="68"/>
    </location>
</feature>
<dbReference type="Proteomes" id="UP000242188">
    <property type="component" value="Unassembled WGS sequence"/>
</dbReference>
<dbReference type="Pfam" id="PF04568">
    <property type="entry name" value="IATP"/>
    <property type="match status" value="1"/>
</dbReference>
<gene>
    <name evidence="8" type="ORF">KP79_PYT23791</name>
</gene>
<evidence type="ECO:0000256" key="3">
    <source>
        <dbReference type="ARBA" id="ARBA00022946"/>
    </source>
</evidence>
<feature type="compositionally biased region" description="Gly residues" evidence="7">
    <location>
        <begin position="48"/>
        <end position="60"/>
    </location>
</feature>
<dbReference type="GO" id="GO:0005739">
    <property type="term" value="C:mitochondrion"/>
    <property type="evidence" value="ECO:0007669"/>
    <property type="project" value="UniProtKB-SubCell"/>
</dbReference>
<keyword evidence="5" id="KW-0496">Mitochondrion</keyword>
<evidence type="ECO:0000256" key="2">
    <source>
        <dbReference type="ARBA" id="ARBA00010901"/>
    </source>
</evidence>
<comment type="caution">
    <text evidence="8">The sequence shown here is derived from an EMBL/GenBank/DDBJ whole genome shotgun (WGS) entry which is preliminary data.</text>
</comment>
<dbReference type="SUPFAM" id="SSF64602">
    <property type="entry name" value="F1 ATPase inhibitor, IF1, C-terminal domain"/>
    <property type="match status" value="1"/>
</dbReference>
<evidence type="ECO:0000256" key="6">
    <source>
        <dbReference type="ARBA" id="ARBA00030036"/>
    </source>
</evidence>
<sequence>MSFYTQILIFYINYSIINGYISNHIMDTFETEIISLFFSVRAMSTGDAGSGAGKGGGSGGSIRDAGGSFGKMEAAHEEQFMRKLAQEQLKKLKEHHEDEIKQHEDAIKRHKANIKKLKPDAGSDSDSD</sequence>
<organism evidence="8 9">
    <name type="scientific">Mizuhopecten yessoensis</name>
    <name type="common">Japanese scallop</name>
    <name type="synonym">Patinopecten yessoensis</name>
    <dbReference type="NCBI Taxonomy" id="6573"/>
    <lineage>
        <taxon>Eukaryota</taxon>
        <taxon>Metazoa</taxon>
        <taxon>Spiralia</taxon>
        <taxon>Lophotrochozoa</taxon>
        <taxon>Mollusca</taxon>
        <taxon>Bivalvia</taxon>
        <taxon>Autobranchia</taxon>
        <taxon>Pteriomorphia</taxon>
        <taxon>Pectinida</taxon>
        <taxon>Pectinoidea</taxon>
        <taxon>Pectinidae</taxon>
        <taxon>Mizuhopecten</taxon>
    </lineage>
</organism>
<comment type="similarity">
    <text evidence="2">Belongs to the ATPase inhibitor family.</text>
</comment>
<protein>
    <recommendedName>
        <fullName evidence="6">ATP synthase F1 subunit epsilon</fullName>
    </recommendedName>
</protein>
<dbReference type="GO" id="GO:0042030">
    <property type="term" value="F:ATPase inhibitor activity"/>
    <property type="evidence" value="ECO:0007669"/>
    <property type="project" value="InterPro"/>
</dbReference>
<evidence type="ECO:0000256" key="1">
    <source>
        <dbReference type="ARBA" id="ARBA00004173"/>
    </source>
</evidence>
<dbReference type="AlphaFoldDB" id="A0A210QZS1"/>
<feature type="region of interest" description="Disordered" evidence="7">
    <location>
        <begin position="92"/>
        <end position="128"/>
    </location>
</feature>
<dbReference type="Gene3D" id="1.20.5.500">
    <property type="entry name" value="Single helix bin"/>
    <property type="match status" value="1"/>
</dbReference>
<evidence type="ECO:0000313" key="8">
    <source>
        <dbReference type="EMBL" id="OWF54258.1"/>
    </source>
</evidence>
<dbReference type="InterPro" id="IPR007648">
    <property type="entry name" value="ATPase_inhibitor_mt"/>
</dbReference>
<comment type="subcellular location">
    <subcellularLocation>
        <location evidence="1">Mitochondrion</location>
    </subcellularLocation>
</comment>
<dbReference type="EMBL" id="NEDP02001125">
    <property type="protein sequence ID" value="OWF54258.1"/>
    <property type="molecule type" value="Genomic_DNA"/>
</dbReference>
<evidence type="ECO:0000313" key="9">
    <source>
        <dbReference type="Proteomes" id="UP000242188"/>
    </source>
</evidence>
<dbReference type="PANTHER" id="PTHR48417">
    <property type="entry name" value="ATP SYNTHASE F1 SUBUNIT EPSILON"/>
    <property type="match status" value="1"/>
</dbReference>
<keyword evidence="3" id="KW-0809">Transit peptide</keyword>
<accession>A0A210QZS1</accession>
<keyword evidence="9" id="KW-1185">Reference proteome</keyword>
<dbReference type="STRING" id="6573.A0A210QZS1"/>